<keyword evidence="2" id="KW-1185">Reference proteome</keyword>
<dbReference type="GeneID" id="73321994"/>
<reference evidence="1 2" key="1">
    <citation type="submission" date="2022-03" db="EMBL/GenBank/DDBJ databases">
        <title>Genome data of Colletotrichum spp.</title>
        <authorList>
            <person name="Utami Y.D."/>
            <person name="Hiruma K."/>
        </authorList>
    </citation>
    <scope>NUCLEOTIDE SEQUENCE [LARGE SCALE GENOMIC DNA]</scope>
    <source>
        <strain evidence="1 2">MAFF 239500</strain>
    </source>
</reference>
<gene>
    <name evidence="1" type="ORF">ColSpa_01192</name>
</gene>
<proteinExistence type="predicted"/>
<organism evidence="1 2">
    <name type="scientific">Colletotrichum spaethianum</name>
    <dbReference type="NCBI Taxonomy" id="700344"/>
    <lineage>
        <taxon>Eukaryota</taxon>
        <taxon>Fungi</taxon>
        <taxon>Dikarya</taxon>
        <taxon>Ascomycota</taxon>
        <taxon>Pezizomycotina</taxon>
        <taxon>Sordariomycetes</taxon>
        <taxon>Hypocreomycetidae</taxon>
        <taxon>Glomerellales</taxon>
        <taxon>Glomerellaceae</taxon>
        <taxon>Colletotrichum</taxon>
        <taxon>Colletotrichum spaethianum species complex</taxon>
    </lineage>
</organism>
<evidence type="ECO:0000313" key="2">
    <source>
        <dbReference type="Proteomes" id="UP001055115"/>
    </source>
</evidence>
<name>A0AA37L3F1_9PEZI</name>
<comment type="caution">
    <text evidence="1">The sequence shown here is derived from an EMBL/GenBank/DDBJ whole genome shotgun (WGS) entry which is preliminary data.</text>
</comment>
<accession>A0AA37L3F1</accession>
<dbReference type="AlphaFoldDB" id="A0AA37L3F1"/>
<dbReference type="RefSeq" id="XP_049123361.1">
    <property type="nucleotide sequence ID" value="XM_049267404.1"/>
</dbReference>
<evidence type="ECO:0000313" key="1">
    <source>
        <dbReference type="EMBL" id="GKT41011.1"/>
    </source>
</evidence>
<dbReference type="EMBL" id="BQXU01000002">
    <property type="protein sequence ID" value="GKT41011.1"/>
    <property type="molecule type" value="Genomic_DNA"/>
</dbReference>
<sequence>MLLNIAVQAARENENNDTPTVIRACIADYDTSRSMRVVFVLNSTKASLCVTSNKALEEGLIYMH</sequence>
<protein>
    <submittedName>
        <fullName evidence="1">Uncharacterized protein</fullName>
    </submittedName>
</protein>
<dbReference type="Proteomes" id="UP001055115">
    <property type="component" value="Unassembled WGS sequence"/>
</dbReference>